<dbReference type="InterPro" id="IPR002528">
    <property type="entry name" value="MATE_fam"/>
</dbReference>
<feature type="transmembrane region" description="Helical" evidence="7">
    <location>
        <begin position="70"/>
        <end position="89"/>
    </location>
</feature>
<evidence type="ECO:0000313" key="9">
    <source>
        <dbReference type="Proteomes" id="UP000620366"/>
    </source>
</evidence>
<evidence type="ECO:0000256" key="2">
    <source>
        <dbReference type="ARBA" id="ARBA00022448"/>
    </source>
</evidence>
<dbReference type="NCBIfam" id="TIGR00797">
    <property type="entry name" value="matE"/>
    <property type="match status" value="1"/>
</dbReference>
<evidence type="ECO:0000256" key="7">
    <source>
        <dbReference type="SAM" id="Phobius"/>
    </source>
</evidence>
<sequence>MGRTRGLKIAKLFEAQDVTTGTPWLRITQLTVPMLLGNIAQQLYNTVDTIVVGRYVGDNALAAVGGASPILNLLLVLFIGISTGAGILVSQRFGAHDREGLARVIGNCITVTAIATVISMAIGVLAARPLLRLMHTPPAVYEWCADYLTIFFLGIAGFVYYNILSGILRGLGDNVSALLFLLVSTAINIVLDLWFVAGFGMGVAGVALATVIAQGISAVLCTWKLFRMRKHFHLKKSDLRLDASCVRGIIGLGLPSGVSQGVFSISALLVQSLTNSLGEIVMACNVVVMRIDGFAMMPAFSIGVAMTTYAGQNYGAGQTRRLRDGARQGILVALVMSAVLTGGILLFGEQLAWIFTDTQALIGMSVQMLRILAVGYLVFGVSQALSGFMRGIGDTRTPMWIAIITQVVLRLPLAYLFAWLSRDAEYPNGRPESLFASLVISWTIAAVLTVAAYRRKVRKLMKGVAQVQGAQA</sequence>
<name>A0A926HT42_9FIRM</name>
<reference evidence="8" key="1">
    <citation type="submission" date="2020-08" db="EMBL/GenBank/DDBJ databases">
        <title>Genome public.</title>
        <authorList>
            <person name="Liu C."/>
            <person name="Sun Q."/>
        </authorList>
    </citation>
    <scope>NUCLEOTIDE SEQUENCE</scope>
    <source>
        <strain evidence="8">BX7</strain>
    </source>
</reference>
<proteinExistence type="predicted"/>
<keyword evidence="4 7" id="KW-0812">Transmembrane</keyword>
<dbReference type="Pfam" id="PF01554">
    <property type="entry name" value="MatE"/>
    <property type="match status" value="2"/>
</dbReference>
<feature type="transmembrane region" description="Helical" evidence="7">
    <location>
        <begin position="147"/>
        <end position="164"/>
    </location>
</feature>
<dbReference type="GO" id="GO:0005886">
    <property type="term" value="C:plasma membrane"/>
    <property type="evidence" value="ECO:0007669"/>
    <property type="project" value="UniProtKB-SubCell"/>
</dbReference>
<evidence type="ECO:0000256" key="1">
    <source>
        <dbReference type="ARBA" id="ARBA00004651"/>
    </source>
</evidence>
<accession>A0A926HT42</accession>
<dbReference type="InterPro" id="IPR052031">
    <property type="entry name" value="Membrane_Transporter-Flippase"/>
</dbReference>
<comment type="subcellular location">
    <subcellularLocation>
        <location evidence="1">Cell membrane</location>
        <topology evidence="1">Multi-pass membrane protein</topology>
    </subcellularLocation>
</comment>
<keyword evidence="6 7" id="KW-0472">Membrane</keyword>
<evidence type="ECO:0000313" key="8">
    <source>
        <dbReference type="EMBL" id="MBC8535474.1"/>
    </source>
</evidence>
<protein>
    <submittedName>
        <fullName evidence="8">MATE family efflux transporter</fullName>
    </submittedName>
</protein>
<feature type="transmembrane region" description="Helical" evidence="7">
    <location>
        <begin position="433"/>
        <end position="453"/>
    </location>
</feature>
<comment type="caution">
    <text evidence="8">The sequence shown here is derived from an EMBL/GenBank/DDBJ whole genome shotgun (WGS) entry which is preliminary data.</text>
</comment>
<feature type="transmembrane region" description="Helical" evidence="7">
    <location>
        <begin position="176"/>
        <end position="197"/>
    </location>
</feature>
<dbReference type="GO" id="GO:0015297">
    <property type="term" value="F:antiporter activity"/>
    <property type="evidence" value="ECO:0007669"/>
    <property type="project" value="InterPro"/>
</dbReference>
<keyword evidence="3" id="KW-1003">Cell membrane</keyword>
<dbReference type="PANTHER" id="PTHR43549:SF3">
    <property type="entry name" value="MULTIDRUG RESISTANCE PROTEIN YPNP-RELATED"/>
    <property type="match status" value="1"/>
</dbReference>
<feature type="transmembrane region" description="Helical" evidence="7">
    <location>
        <begin position="330"/>
        <end position="348"/>
    </location>
</feature>
<dbReference type="InterPro" id="IPR048279">
    <property type="entry name" value="MdtK-like"/>
</dbReference>
<dbReference type="PANTHER" id="PTHR43549">
    <property type="entry name" value="MULTIDRUG RESISTANCE PROTEIN YPNP-RELATED"/>
    <property type="match status" value="1"/>
</dbReference>
<dbReference type="EMBL" id="JACRSP010000001">
    <property type="protein sequence ID" value="MBC8535474.1"/>
    <property type="molecule type" value="Genomic_DNA"/>
</dbReference>
<evidence type="ECO:0000256" key="5">
    <source>
        <dbReference type="ARBA" id="ARBA00022989"/>
    </source>
</evidence>
<feature type="transmembrane region" description="Helical" evidence="7">
    <location>
        <begin position="203"/>
        <end position="226"/>
    </location>
</feature>
<keyword evidence="5 7" id="KW-1133">Transmembrane helix</keyword>
<dbReference type="AlphaFoldDB" id="A0A926HT42"/>
<organism evidence="8 9">
    <name type="scientific">Feifania hominis</name>
    <dbReference type="NCBI Taxonomy" id="2763660"/>
    <lineage>
        <taxon>Bacteria</taxon>
        <taxon>Bacillati</taxon>
        <taxon>Bacillota</taxon>
        <taxon>Clostridia</taxon>
        <taxon>Eubacteriales</taxon>
        <taxon>Feifaniaceae</taxon>
        <taxon>Feifania</taxon>
    </lineage>
</organism>
<feature type="transmembrane region" description="Helical" evidence="7">
    <location>
        <begin position="101"/>
        <end position="127"/>
    </location>
</feature>
<evidence type="ECO:0000256" key="4">
    <source>
        <dbReference type="ARBA" id="ARBA00022692"/>
    </source>
</evidence>
<feature type="transmembrane region" description="Helical" evidence="7">
    <location>
        <begin position="400"/>
        <end position="421"/>
    </location>
</feature>
<dbReference type="GO" id="GO:0042910">
    <property type="term" value="F:xenobiotic transmembrane transporter activity"/>
    <property type="evidence" value="ECO:0007669"/>
    <property type="project" value="InterPro"/>
</dbReference>
<evidence type="ECO:0000256" key="6">
    <source>
        <dbReference type="ARBA" id="ARBA00023136"/>
    </source>
</evidence>
<dbReference type="PIRSF" id="PIRSF006603">
    <property type="entry name" value="DinF"/>
    <property type="match status" value="1"/>
</dbReference>
<evidence type="ECO:0000256" key="3">
    <source>
        <dbReference type="ARBA" id="ARBA00022475"/>
    </source>
</evidence>
<feature type="transmembrane region" description="Helical" evidence="7">
    <location>
        <begin position="368"/>
        <end position="388"/>
    </location>
</feature>
<dbReference type="Proteomes" id="UP000620366">
    <property type="component" value="Unassembled WGS sequence"/>
</dbReference>
<keyword evidence="2" id="KW-0813">Transport</keyword>
<dbReference type="CDD" id="cd13138">
    <property type="entry name" value="MATE_yoeA_like"/>
    <property type="match status" value="1"/>
</dbReference>
<gene>
    <name evidence="8" type="ORF">H8695_02040</name>
</gene>
<keyword evidence="9" id="KW-1185">Reference proteome</keyword>